<reference evidence="2" key="2">
    <citation type="submission" date="2022-06" db="UniProtKB">
        <authorList>
            <consortium name="EnsemblMetazoa"/>
        </authorList>
    </citation>
    <scope>IDENTIFICATION</scope>
    <source>
        <strain evidence="2">PS312</strain>
    </source>
</reference>
<feature type="compositionally biased region" description="Basic and acidic residues" evidence="1">
    <location>
        <begin position="366"/>
        <end position="376"/>
    </location>
</feature>
<protein>
    <submittedName>
        <fullName evidence="2">Uncharacterized protein</fullName>
    </submittedName>
</protein>
<proteinExistence type="predicted"/>
<gene>
    <name evidence="2" type="primary">WBGene00108647</name>
</gene>
<sequence length="433" mass="48055">MYERAMHQDRHCLLCSKPSLPMAAAATTTAAEQSQHHFVFSRHRPEQRSLPAGRSCCRCRGSTRSAAATPATRPRRGASVDGAAPDTAMLVTMDWYETTRTTIPSTSTSSEDVEGTRPTPSPSSFWSSCWSPRWLPWWSPTAKESTEWRPLAKVIVVRKHIASKISRRSIANRRFLSPFFCPNLSNRHPTAQMSHLVLRLLLLLPSLQQLSTPLRIFLIGQGTTRGVAFPSLPLPLLSREESSQCFGVASSTVFSSIQPVDIMTVDVVQRSLGSTCSDAASVSHPDELVHISATRSDDPDEQTVIADDEEEENSMDGRAIYAVIELGAENKPRYRLDKIQNYLYTASNDIRRSENGGYYSKKDRRRAASMEPKREVQSSQRCNSTSSSLSSGGLRRKLNGAMKVVQRCKEAVQSGIRFRELKDGSSVTSSDSR</sequence>
<name>A0A2A6CT80_PRIPA</name>
<evidence type="ECO:0000313" key="3">
    <source>
        <dbReference type="Proteomes" id="UP000005239"/>
    </source>
</evidence>
<accession>A0A2A6CT80</accession>
<feature type="region of interest" description="Disordered" evidence="1">
    <location>
        <begin position="101"/>
        <end position="125"/>
    </location>
</feature>
<dbReference type="AlphaFoldDB" id="A0A2A6CT80"/>
<dbReference type="EnsemblMetazoa" id="PPA19093.1">
    <property type="protein sequence ID" value="PPA19093.1"/>
    <property type="gene ID" value="WBGene00108647"/>
</dbReference>
<organism evidence="2 3">
    <name type="scientific">Pristionchus pacificus</name>
    <name type="common">Parasitic nematode worm</name>
    <dbReference type="NCBI Taxonomy" id="54126"/>
    <lineage>
        <taxon>Eukaryota</taxon>
        <taxon>Metazoa</taxon>
        <taxon>Ecdysozoa</taxon>
        <taxon>Nematoda</taxon>
        <taxon>Chromadorea</taxon>
        <taxon>Rhabditida</taxon>
        <taxon>Rhabditina</taxon>
        <taxon>Diplogasteromorpha</taxon>
        <taxon>Diplogasteroidea</taxon>
        <taxon>Neodiplogasteridae</taxon>
        <taxon>Pristionchus</taxon>
    </lineage>
</organism>
<evidence type="ECO:0000313" key="2">
    <source>
        <dbReference type="EnsemblMetazoa" id="PPA19093.1"/>
    </source>
</evidence>
<accession>A0A8R1YFD2</accession>
<evidence type="ECO:0000256" key="1">
    <source>
        <dbReference type="SAM" id="MobiDB-lite"/>
    </source>
</evidence>
<feature type="compositionally biased region" description="Low complexity" evidence="1">
    <location>
        <begin position="378"/>
        <end position="391"/>
    </location>
</feature>
<keyword evidence="3" id="KW-1185">Reference proteome</keyword>
<reference evidence="3" key="1">
    <citation type="journal article" date="2008" name="Nat. Genet.">
        <title>The Pristionchus pacificus genome provides a unique perspective on nematode lifestyle and parasitism.</title>
        <authorList>
            <person name="Dieterich C."/>
            <person name="Clifton S.W."/>
            <person name="Schuster L.N."/>
            <person name="Chinwalla A."/>
            <person name="Delehaunty K."/>
            <person name="Dinkelacker I."/>
            <person name="Fulton L."/>
            <person name="Fulton R."/>
            <person name="Godfrey J."/>
            <person name="Minx P."/>
            <person name="Mitreva M."/>
            <person name="Roeseler W."/>
            <person name="Tian H."/>
            <person name="Witte H."/>
            <person name="Yang S.P."/>
            <person name="Wilson R.K."/>
            <person name="Sommer R.J."/>
        </authorList>
    </citation>
    <scope>NUCLEOTIDE SEQUENCE [LARGE SCALE GENOMIC DNA]</scope>
    <source>
        <strain evidence="3">PS312</strain>
    </source>
</reference>
<feature type="region of interest" description="Disordered" evidence="1">
    <location>
        <begin position="353"/>
        <end position="395"/>
    </location>
</feature>
<feature type="compositionally biased region" description="Low complexity" evidence="1">
    <location>
        <begin position="101"/>
        <end position="110"/>
    </location>
</feature>
<dbReference type="Proteomes" id="UP000005239">
    <property type="component" value="Unassembled WGS sequence"/>
</dbReference>